<organism evidence="10 11">
    <name type="scientific">Petrolisthes cinctipes</name>
    <name type="common">Flat porcelain crab</name>
    <dbReference type="NCBI Taxonomy" id="88211"/>
    <lineage>
        <taxon>Eukaryota</taxon>
        <taxon>Metazoa</taxon>
        <taxon>Ecdysozoa</taxon>
        <taxon>Arthropoda</taxon>
        <taxon>Crustacea</taxon>
        <taxon>Multicrustacea</taxon>
        <taxon>Malacostraca</taxon>
        <taxon>Eumalacostraca</taxon>
        <taxon>Eucarida</taxon>
        <taxon>Decapoda</taxon>
        <taxon>Pleocyemata</taxon>
        <taxon>Anomura</taxon>
        <taxon>Galatheoidea</taxon>
        <taxon>Porcellanidae</taxon>
        <taxon>Petrolisthes</taxon>
    </lineage>
</organism>
<evidence type="ECO:0000259" key="8">
    <source>
        <dbReference type="PROSITE" id="PS50954"/>
    </source>
</evidence>
<dbReference type="Proteomes" id="UP001286313">
    <property type="component" value="Unassembled WGS sequence"/>
</dbReference>
<keyword evidence="5" id="KW-0238">DNA-binding</keyword>
<comment type="similarity">
    <text evidence="1">Belongs to the LEM family.</text>
</comment>
<dbReference type="SMART" id="SM01261">
    <property type="entry name" value="Thymopoietin"/>
    <property type="match status" value="1"/>
</dbReference>
<dbReference type="FunFam" id="1.10.720.40:FF:000001">
    <property type="entry name" value="LEM domain containing 2, isoform CRA_a"/>
    <property type="match status" value="1"/>
</dbReference>
<evidence type="ECO:0000256" key="5">
    <source>
        <dbReference type="ARBA" id="ARBA00023125"/>
    </source>
</evidence>
<dbReference type="GO" id="GO:0003677">
    <property type="term" value="F:DNA binding"/>
    <property type="evidence" value="ECO:0007669"/>
    <property type="project" value="UniProtKB-KW"/>
</dbReference>
<feature type="domain" description="LEM-like" evidence="9">
    <location>
        <begin position="1"/>
        <end position="41"/>
    </location>
</feature>
<keyword evidence="7" id="KW-0812">Transmembrane</keyword>
<dbReference type="PANTHER" id="PTHR12019:SF9">
    <property type="entry name" value="THYMOPOIETIN"/>
    <property type="match status" value="1"/>
</dbReference>
<keyword evidence="7" id="KW-0472">Membrane</keyword>
<dbReference type="EMBL" id="JAWQEG010002625">
    <property type="protein sequence ID" value="KAK3870674.1"/>
    <property type="molecule type" value="Genomic_DNA"/>
</dbReference>
<feature type="domain" description="LEM" evidence="8">
    <location>
        <begin position="74"/>
        <end position="118"/>
    </location>
</feature>
<dbReference type="PROSITE" id="PS50955">
    <property type="entry name" value="LEM_LIKE"/>
    <property type="match status" value="1"/>
</dbReference>
<evidence type="ECO:0000256" key="1">
    <source>
        <dbReference type="ARBA" id="ARBA00007744"/>
    </source>
</evidence>
<sequence length="327" mass="35619">MSGLTKEQLKNQLITHGVGLPSNSAKKEAYVRLYHKYVAPVANSKGDFSSDDDDLPFNDIRTEPASNEIMLIGGINIAQLDDDDLFARLKALGATAGPVVDTTRKVYQRKLFTLMGGHLPDSPVYNGDVEQEEYSDSDQEVEEQPATTRRSAHVETSKTTYTTSSSSFTSLQPSQISDIRKRVLLTPGDDNNVEFDPDRHTPSPRRSLRTVTSSSSSSSTTFRKFNNSTSGGVLRESEDVPDTAVSEPGKLSLCLRVTVKLIFLAVILLLALYFYQNSPSESPFKAVEQLARQALESAAGPQEAGGDPAPSSPAATPKTEEEQKVFP</sequence>
<dbReference type="PROSITE" id="PS50954">
    <property type="entry name" value="LEM"/>
    <property type="match status" value="1"/>
</dbReference>
<proteinExistence type="inferred from homology"/>
<feature type="region of interest" description="Disordered" evidence="6">
    <location>
        <begin position="121"/>
        <end position="173"/>
    </location>
</feature>
<dbReference type="InterPro" id="IPR051656">
    <property type="entry name" value="LEM_domain"/>
</dbReference>
<accession>A0AAE1FAI4</accession>
<evidence type="ECO:0000256" key="2">
    <source>
        <dbReference type="ARBA" id="ARBA00022481"/>
    </source>
</evidence>
<reference evidence="10" key="1">
    <citation type="submission" date="2023-10" db="EMBL/GenBank/DDBJ databases">
        <title>Genome assemblies of two species of porcelain crab, Petrolisthes cinctipes and Petrolisthes manimaculis (Anomura: Porcellanidae).</title>
        <authorList>
            <person name="Angst P."/>
        </authorList>
    </citation>
    <scope>NUCLEOTIDE SEQUENCE</scope>
    <source>
        <strain evidence="10">PB745_01</strain>
        <tissue evidence="10">Gill</tissue>
    </source>
</reference>
<feature type="compositionally biased region" description="Low complexity" evidence="6">
    <location>
        <begin position="209"/>
        <end position="230"/>
    </location>
</feature>
<evidence type="ECO:0000256" key="4">
    <source>
        <dbReference type="ARBA" id="ARBA00022990"/>
    </source>
</evidence>
<dbReference type="InterPro" id="IPR003887">
    <property type="entry name" value="LEM_dom"/>
</dbReference>
<dbReference type="CDD" id="cd12934">
    <property type="entry name" value="LEM"/>
    <property type="match status" value="1"/>
</dbReference>
<feature type="compositionally biased region" description="Basic and acidic residues" evidence="6">
    <location>
        <begin position="318"/>
        <end position="327"/>
    </location>
</feature>
<dbReference type="InterPro" id="IPR011015">
    <property type="entry name" value="LEM/LEM-like_dom_sf"/>
</dbReference>
<protein>
    <recommendedName>
        <fullName evidence="12">LEM domain-containing protein</fullName>
    </recommendedName>
</protein>
<dbReference type="AlphaFoldDB" id="A0AAE1FAI4"/>
<evidence type="ECO:0000313" key="11">
    <source>
        <dbReference type="Proteomes" id="UP001286313"/>
    </source>
</evidence>
<comment type="caution">
    <text evidence="10">The sequence shown here is derived from an EMBL/GenBank/DDBJ whole genome shotgun (WGS) entry which is preliminary data.</text>
</comment>
<evidence type="ECO:0008006" key="12">
    <source>
        <dbReference type="Google" id="ProtNLM"/>
    </source>
</evidence>
<keyword evidence="2" id="KW-0488">Methylation</keyword>
<dbReference type="Pfam" id="PF03020">
    <property type="entry name" value="LEM"/>
    <property type="match status" value="1"/>
</dbReference>
<feature type="region of interest" description="Disordered" evidence="6">
    <location>
        <begin position="294"/>
        <end position="327"/>
    </location>
</feature>
<keyword evidence="7" id="KW-1133">Transmembrane helix</keyword>
<evidence type="ECO:0000256" key="6">
    <source>
        <dbReference type="SAM" id="MobiDB-lite"/>
    </source>
</evidence>
<dbReference type="CDD" id="cd12935">
    <property type="entry name" value="LEM_like"/>
    <property type="match status" value="1"/>
</dbReference>
<gene>
    <name evidence="10" type="ORF">Pcinc_024118</name>
</gene>
<dbReference type="Pfam" id="PF08198">
    <property type="entry name" value="Thymopoietin"/>
    <property type="match status" value="1"/>
</dbReference>
<evidence type="ECO:0000256" key="3">
    <source>
        <dbReference type="ARBA" id="ARBA00022553"/>
    </source>
</evidence>
<evidence type="ECO:0000259" key="9">
    <source>
        <dbReference type="PROSITE" id="PS50955"/>
    </source>
</evidence>
<dbReference type="GO" id="GO:0005635">
    <property type="term" value="C:nuclear envelope"/>
    <property type="evidence" value="ECO:0007669"/>
    <property type="project" value="UniProtKB-ARBA"/>
</dbReference>
<keyword evidence="4" id="KW-0007">Acetylation</keyword>
<dbReference type="InterPro" id="IPR013146">
    <property type="entry name" value="LEM-like_dom"/>
</dbReference>
<name>A0AAE1FAI4_PETCI</name>
<evidence type="ECO:0000256" key="7">
    <source>
        <dbReference type="SAM" id="Phobius"/>
    </source>
</evidence>
<dbReference type="Gene3D" id="1.10.720.40">
    <property type="match status" value="2"/>
</dbReference>
<feature type="compositionally biased region" description="Low complexity" evidence="6">
    <location>
        <begin position="157"/>
        <end position="170"/>
    </location>
</feature>
<dbReference type="PANTHER" id="PTHR12019">
    <property type="entry name" value="LAMINA-ASSOCIATED POLYPEPTIDE THYMOPOIETIN"/>
    <property type="match status" value="1"/>
</dbReference>
<feature type="region of interest" description="Disordered" evidence="6">
    <location>
        <begin position="187"/>
        <end position="246"/>
    </location>
</feature>
<dbReference type="SMART" id="SM00540">
    <property type="entry name" value="LEM"/>
    <property type="match status" value="1"/>
</dbReference>
<dbReference type="SUPFAM" id="SSF63451">
    <property type="entry name" value="LEM domain"/>
    <property type="match status" value="2"/>
</dbReference>
<evidence type="ECO:0000313" key="10">
    <source>
        <dbReference type="EMBL" id="KAK3870674.1"/>
    </source>
</evidence>
<keyword evidence="11" id="KW-1185">Reference proteome</keyword>
<feature type="transmembrane region" description="Helical" evidence="7">
    <location>
        <begin position="257"/>
        <end position="275"/>
    </location>
</feature>
<feature type="compositionally biased region" description="Acidic residues" evidence="6">
    <location>
        <begin position="129"/>
        <end position="143"/>
    </location>
</feature>
<keyword evidence="3" id="KW-0597">Phosphoprotein</keyword>